<proteinExistence type="predicted"/>
<name>A0ABU6Z7G6_9FABA</name>
<dbReference type="EMBL" id="JASCZI010271902">
    <property type="protein sequence ID" value="MED6217188.1"/>
    <property type="molecule type" value="Genomic_DNA"/>
</dbReference>
<organism evidence="1 2">
    <name type="scientific">Stylosanthes scabra</name>
    <dbReference type="NCBI Taxonomy" id="79078"/>
    <lineage>
        <taxon>Eukaryota</taxon>
        <taxon>Viridiplantae</taxon>
        <taxon>Streptophyta</taxon>
        <taxon>Embryophyta</taxon>
        <taxon>Tracheophyta</taxon>
        <taxon>Spermatophyta</taxon>
        <taxon>Magnoliopsida</taxon>
        <taxon>eudicotyledons</taxon>
        <taxon>Gunneridae</taxon>
        <taxon>Pentapetalae</taxon>
        <taxon>rosids</taxon>
        <taxon>fabids</taxon>
        <taxon>Fabales</taxon>
        <taxon>Fabaceae</taxon>
        <taxon>Papilionoideae</taxon>
        <taxon>50 kb inversion clade</taxon>
        <taxon>dalbergioids sensu lato</taxon>
        <taxon>Dalbergieae</taxon>
        <taxon>Pterocarpus clade</taxon>
        <taxon>Stylosanthes</taxon>
    </lineage>
</organism>
<gene>
    <name evidence="1" type="ORF">PIB30_015306</name>
</gene>
<reference evidence="1 2" key="1">
    <citation type="journal article" date="2023" name="Plants (Basel)">
        <title>Bridging the Gap: Combining Genomics and Transcriptomics Approaches to Understand Stylosanthes scabra, an Orphan Legume from the Brazilian Caatinga.</title>
        <authorList>
            <person name="Ferreira-Neto J.R.C."/>
            <person name="da Silva M.D."/>
            <person name="Binneck E."/>
            <person name="de Melo N.F."/>
            <person name="da Silva R.H."/>
            <person name="de Melo A.L.T.M."/>
            <person name="Pandolfi V."/>
            <person name="Bustamante F.O."/>
            <person name="Brasileiro-Vidal A.C."/>
            <person name="Benko-Iseppon A.M."/>
        </authorList>
    </citation>
    <scope>NUCLEOTIDE SEQUENCE [LARGE SCALE GENOMIC DNA]</scope>
    <source>
        <tissue evidence="1">Leaves</tissue>
    </source>
</reference>
<evidence type="ECO:0000313" key="1">
    <source>
        <dbReference type="EMBL" id="MED6217188.1"/>
    </source>
</evidence>
<accession>A0ABU6Z7G6</accession>
<evidence type="ECO:0008006" key="3">
    <source>
        <dbReference type="Google" id="ProtNLM"/>
    </source>
</evidence>
<keyword evidence="2" id="KW-1185">Reference proteome</keyword>
<evidence type="ECO:0000313" key="2">
    <source>
        <dbReference type="Proteomes" id="UP001341840"/>
    </source>
</evidence>
<dbReference type="Proteomes" id="UP001341840">
    <property type="component" value="Unassembled WGS sequence"/>
</dbReference>
<sequence length="95" mass="10667">MYAWDSHSFDISKINCDVSILYHDNAVAFGCIFGDSSSKFTKGCSAGISFAIILRYELFAIWRDVLQWHWSASITLIQRTANRAADLKAKETASL</sequence>
<protein>
    <recommendedName>
        <fullName evidence="3">RNase H type-1 domain-containing protein</fullName>
    </recommendedName>
</protein>
<comment type="caution">
    <text evidence="1">The sequence shown here is derived from an EMBL/GenBank/DDBJ whole genome shotgun (WGS) entry which is preliminary data.</text>
</comment>